<dbReference type="Proteomes" id="UP001144280">
    <property type="component" value="Unassembled WGS sequence"/>
</dbReference>
<keyword evidence="1" id="KW-0472">Membrane</keyword>
<feature type="transmembrane region" description="Helical" evidence="1">
    <location>
        <begin position="228"/>
        <end position="250"/>
    </location>
</feature>
<dbReference type="RefSeq" id="WP_281897071.1">
    <property type="nucleotide sequence ID" value="NZ_BSDI01000015.1"/>
</dbReference>
<dbReference type="Pfam" id="PF01757">
    <property type="entry name" value="Acyl_transf_3"/>
    <property type="match status" value="1"/>
</dbReference>
<feature type="transmembrane region" description="Helical" evidence="1">
    <location>
        <begin position="271"/>
        <end position="291"/>
    </location>
</feature>
<evidence type="ECO:0000313" key="3">
    <source>
        <dbReference type="EMBL" id="GLH98314.1"/>
    </source>
</evidence>
<protein>
    <submittedName>
        <fullName evidence="3">Integral membrane transferase</fullName>
    </submittedName>
</protein>
<dbReference type="InterPro" id="IPR002656">
    <property type="entry name" value="Acyl_transf_3_dom"/>
</dbReference>
<reference evidence="3" key="1">
    <citation type="submission" date="2022-12" db="EMBL/GenBank/DDBJ databases">
        <title>New Phytohabitans aurantiacus sp. RD004123 nov., an actinomycete isolated from soil.</title>
        <authorList>
            <person name="Triningsih D.W."/>
            <person name="Harunari E."/>
            <person name="Igarashi Y."/>
        </authorList>
    </citation>
    <scope>NUCLEOTIDE SEQUENCE</scope>
    <source>
        <strain evidence="3">RD004123</strain>
    </source>
</reference>
<keyword evidence="4" id="KW-1185">Reference proteome</keyword>
<feature type="transmembrane region" description="Helical" evidence="1">
    <location>
        <begin position="199"/>
        <end position="222"/>
    </location>
</feature>
<sequence length="329" mass="35849">MVEFAGRTGRDRYFDLLRTAAIVRVVAYHMFPAAWLSFAFPAMGVMFGLGGSLMAASLDRSDGAPDRVVAGRLRRLLPAVWAFGAIMVPAMLWHGWPDRPQWSELLLWLLPLAEPPGTEWALPATEVLWYLVTYLWLVLLSPVLLWAYRRWPLRTAVLPLVVLVVVAGRGDVLTDLATYATCWIVGFAHRDGALRRLPLPWLVTLAAACLAGGAGWALAYGLDAPLAIALYSLGFVLPLLRAAPPMGWLARARPLDRLVSLVNARAVTIYLWHNPAIAACFVVGDALHAWLLGDVGYLLVALGLTVGAVSALGWVESLASKVRRVPGSM</sequence>
<keyword evidence="1" id="KW-0812">Transmembrane</keyword>
<keyword evidence="1" id="KW-1133">Transmembrane helix</keyword>
<feature type="transmembrane region" description="Helical" evidence="1">
    <location>
        <begin position="127"/>
        <end position="148"/>
    </location>
</feature>
<dbReference type="EMBL" id="BSDI01000015">
    <property type="protein sequence ID" value="GLH98314.1"/>
    <property type="molecule type" value="Genomic_DNA"/>
</dbReference>
<accession>A0ABQ5QVU5</accession>
<feature type="transmembrane region" description="Helical" evidence="1">
    <location>
        <begin position="33"/>
        <end position="55"/>
    </location>
</feature>
<name>A0ABQ5QVU5_9ACTN</name>
<evidence type="ECO:0000259" key="2">
    <source>
        <dbReference type="Pfam" id="PF01757"/>
    </source>
</evidence>
<feature type="transmembrane region" description="Helical" evidence="1">
    <location>
        <begin position="297"/>
        <end position="315"/>
    </location>
</feature>
<feature type="domain" description="Acyltransferase 3" evidence="2">
    <location>
        <begin position="12"/>
        <end position="308"/>
    </location>
</feature>
<comment type="caution">
    <text evidence="3">The sequence shown here is derived from an EMBL/GenBank/DDBJ whole genome shotgun (WGS) entry which is preliminary data.</text>
</comment>
<keyword evidence="3" id="KW-0808">Transferase</keyword>
<feature type="transmembrane region" description="Helical" evidence="1">
    <location>
        <begin position="76"/>
        <end position="96"/>
    </location>
</feature>
<gene>
    <name evidence="3" type="ORF">Pa4123_35890</name>
</gene>
<proteinExistence type="predicted"/>
<evidence type="ECO:0000313" key="4">
    <source>
        <dbReference type="Proteomes" id="UP001144280"/>
    </source>
</evidence>
<organism evidence="3 4">
    <name type="scientific">Phytohabitans aurantiacus</name>
    <dbReference type="NCBI Taxonomy" id="3016789"/>
    <lineage>
        <taxon>Bacteria</taxon>
        <taxon>Bacillati</taxon>
        <taxon>Actinomycetota</taxon>
        <taxon>Actinomycetes</taxon>
        <taxon>Micromonosporales</taxon>
        <taxon>Micromonosporaceae</taxon>
    </lineage>
</organism>
<dbReference type="GO" id="GO:0016740">
    <property type="term" value="F:transferase activity"/>
    <property type="evidence" value="ECO:0007669"/>
    <property type="project" value="UniProtKB-KW"/>
</dbReference>
<evidence type="ECO:0000256" key="1">
    <source>
        <dbReference type="SAM" id="Phobius"/>
    </source>
</evidence>